<reference evidence="1 2" key="1">
    <citation type="journal article" date="2022" name="bioRxiv">
        <title>Genomics of Preaxostyla Flagellates Illuminates Evolutionary Transitions and the Path Towards Mitochondrial Loss.</title>
        <authorList>
            <person name="Novak L.V.F."/>
            <person name="Treitli S.C."/>
            <person name="Pyrih J."/>
            <person name="Halakuc P."/>
            <person name="Pipaliya S.V."/>
            <person name="Vacek V."/>
            <person name="Brzon O."/>
            <person name="Soukal P."/>
            <person name="Eme L."/>
            <person name="Dacks J.B."/>
            <person name="Karnkowska A."/>
            <person name="Elias M."/>
            <person name="Hampl V."/>
        </authorList>
    </citation>
    <scope>NUCLEOTIDE SEQUENCE [LARGE SCALE GENOMIC DNA]</scope>
    <source>
        <strain evidence="1">NAU3</strain>
        <tissue evidence="1">Gut</tissue>
    </source>
</reference>
<dbReference type="Proteomes" id="UP001281761">
    <property type="component" value="Unassembled WGS sequence"/>
</dbReference>
<proteinExistence type="predicted"/>
<protein>
    <submittedName>
        <fullName evidence="1">Uncharacterized protein</fullName>
    </submittedName>
</protein>
<evidence type="ECO:0000313" key="2">
    <source>
        <dbReference type="Proteomes" id="UP001281761"/>
    </source>
</evidence>
<sequence length="89" mass="10031">MFWISRRTSYRVCGEVIDDIPQSDADCIGVKSCVELKGACFVVEQQVEDQTMEAIDLLFKISVRVGKRAHYDSRGVYQTMKAIRPAASI</sequence>
<name>A0ABQ9WPZ9_9EUKA</name>
<keyword evidence="2" id="KW-1185">Reference proteome</keyword>
<accession>A0ABQ9WPZ9</accession>
<comment type="caution">
    <text evidence="1">The sequence shown here is derived from an EMBL/GenBank/DDBJ whole genome shotgun (WGS) entry which is preliminary data.</text>
</comment>
<gene>
    <name evidence="1" type="ORF">BLNAU_23519</name>
</gene>
<organism evidence="1 2">
    <name type="scientific">Blattamonas nauphoetae</name>
    <dbReference type="NCBI Taxonomy" id="2049346"/>
    <lineage>
        <taxon>Eukaryota</taxon>
        <taxon>Metamonada</taxon>
        <taxon>Preaxostyla</taxon>
        <taxon>Oxymonadida</taxon>
        <taxon>Blattamonas</taxon>
    </lineage>
</organism>
<evidence type="ECO:0000313" key="1">
    <source>
        <dbReference type="EMBL" id="KAK2941573.1"/>
    </source>
</evidence>
<dbReference type="EMBL" id="JARBJD010000488">
    <property type="protein sequence ID" value="KAK2941573.1"/>
    <property type="molecule type" value="Genomic_DNA"/>
</dbReference>